<reference evidence="1" key="2">
    <citation type="submission" date="2025-08" db="UniProtKB">
        <authorList>
            <consortium name="Ensembl"/>
        </authorList>
    </citation>
    <scope>IDENTIFICATION</scope>
</reference>
<accession>A0A670JNU6</accession>
<reference evidence="1 2" key="1">
    <citation type="journal article" date="2019" name="Proc. Natl. Acad. Sci. U.S.A.">
        <title>Regulatory changes in pterin and carotenoid genes underlie balanced color polymorphisms in the wall lizard.</title>
        <authorList>
            <person name="Andrade P."/>
            <person name="Pinho C."/>
            <person name="Perez I de Lanuza G."/>
            <person name="Afonso S."/>
            <person name="Brejcha J."/>
            <person name="Rubin C.J."/>
            <person name="Wallerman O."/>
            <person name="Pereira P."/>
            <person name="Sabatino S.J."/>
            <person name="Bellati A."/>
            <person name="Pellitteri-Rosa D."/>
            <person name="Bosakova Z."/>
            <person name="Bunikis I."/>
            <person name="Carretero M.A."/>
            <person name="Feiner N."/>
            <person name="Marsik P."/>
            <person name="Pauperio F."/>
            <person name="Salvi D."/>
            <person name="Soler L."/>
            <person name="While G.M."/>
            <person name="Uller T."/>
            <person name="Font E."/>
            <person name="Andersson L."/>
            <person name="Carneiro M."/>
        </authorList>
    </citation>
    <scope>NUCLEOTIDE SEQUENCE</scope>
</reference>
<keyword evidence="2" id="KW-1185">Reference proteome</keyword>
<dbReference type="AlphaFoldDB" id="A0A670JNU6"/>
<sequence length="88" mass="10331">MSRADKMSILSVRSFGAEDKDKQYICARENSFVHDPNVTNKTDVRAQIRLHFRDVNGELVQRSMACTQRERKWNLKLFLPRHETQALP</sequence>
<protein>
    <submittedName>
        <fullName evidence="1">Uncharacterized protein</fullName>
    </submittedName>
</protein>
<dbReference type="Ensembl" id="ENSPMRT00000026174.1">
    <property type="protein sequence ID" value="ENSPMRP00000024667.1"/>
    <property type="gene ID" value="ENSPMRG00000015937.1"/>
</dbReference>
<proteinExistence type="predicted"/>
<evidence type="ECO:0000313" key="2">
    <source>
        <dbReference type="Proteomes" id="UP000472272"/>
    </source>
</evidence>
<evidence type="ECO:0000313" key="1">
    <source>
        <dbReference type="Ensembl" id="ENSPMRP00000024667.1"/>
    </source>
</evidence>
<dbReference type="Proteomes" id="UP000472272">
    <property type="component" value="Chromosome 13"/>
</dbReference>
<name>A0A670JNU6_PODMU</name>
<organism evidence="1 2">
    <name type="scientific">Podarcis muralis</name>
    <name type="common">Wall lizard</name>
    <name type="synonym">Lacerta muralis</name>
    <dbReference type="NCBI Taxonomy" id="64176"/>
    <lineage>
        <taxon>Eukaryota</taxon>
        <taxon>Metazoa</taxon>
        <taxon>Chordata</taxon>
        <taxon>Craniata</taxon>
        <taxon>Vertebrata</taxon>
        <taxon>Euteleostomi</taxon>
        <taxon>Lepidosauria</taxon>
        <taxon>Squamata</taxon>
        <taxon>Bifurcata</taxon>
        <taxon>Unidentata</taxon>
        <taxon>Episquamata</taxon>
        <taxon>Laterata</taxon>
        <taxon>Lacertibaenia</taxon>
        <taxon>Lacertidae</taxon>
        <taxon>Podarcis</taxon>
    </lineage>
</organism>
<reference evidence="1" key="3">
    <citation type="submission" date="2025-09" db="UniProtKB">
        <authorList>
            <consortium name="Ensembl"/>
        </authorList>
    </citation>
    <scope>IDENTIFICATION</scope>
</reference>